<dbReference type="PANTHER" id="PTHR37804:SF1">
    <property type="entry name" value="CDAA REGULATORY PROTEIN CDAR"/>
    <property type="match status" value="1"/>
</dbReference>
<dbReference type="Proteomes" id="UP000033612">
    <property type="component" value="Unassembled WGS sequence"/>
</dbReference>
<dbReference type="Pfam" id="PF07949">
    <property type="entry name" value="YbbR"/>
    <property type="match status" value="3"/>
</dbReference>
<dbReference type="InterPro" id="IPR053154">
    <property type="entry name" value="c-di-AMP_regulator"/>
</dbReference>
<dbReference type="HOGENOM" id="CLU_039811_2_0_9"/>
<dbReference type="EMBL" id="JXLH01000011">
    <property type="protein sequence ID" value="KJY58877.1"/>
    <property type="molecule type" value="Genomic_DNA"/>
</dbReference>
<dbReference type="AlphaFoldDB" id="A0A0F4LJ30"/>
<dbReference type="STRING" id="1218506.JF75_07280"/>
<reference evidence="1 2" key="1">
    <citation type="submission" date="2015-01" db="EMBL/GenBank/DDBJ databases">
        <title>Comparative genomics of the lactic acid bacteria isolated from the honey bee gut.</title>
        <authorList>
            <person name="Ellegaard K.M."/>
            <person name="Tamarit D."/>
            <person name="Javelind E."/>
            <person name="Olofsson T."/>
            <person name="Andersson S.G."/>
            <person name="Vasquez A."/>
        </authorList>
    </citation>
    <scope>NUCLEOTIDE SEQUENCE [LARGE SCALE GENOMIC DNA]</scope>
    <source>
        <strain evidence="1 2">Hma2</strain>
    </source>
</reference>
<dbReference type="PATRIC" id="fig|1218506.3.peg.782"/>
<name>A0A0F4LJ30_9LACO</name>
<keyword evidence="2" id="KW-1185">Reference proteome</keyword>
<evidence type="ECO:0000313" key="2">
    <source>
        <dbReference type="Proteomes" id="UP000033612"/>
    </source>
</evidence>
<accession>A0A0F4LJ30</accession>
<evidence type="ECO:0008006" key="3">
    <source>
        <dbReference type="Google" id="ProtNLM"/>
    </source>
</evidence>
<sequence length="325" mass="36250">MREFWKKSWFIKLVSLLIAVLLVIYINSTQGGFLSQGQAEKTKQTANKTQTIKVPLQVSVDTDKYYVVGYPEKVSVTLEGSTALVTSTVNTQNFRAYIDLTNKSIGKHNVKIHVNGINRQISYSLNPRSVEVDIQRRKSTTMPIQIEYNKSAVARGYQLGHSSVYPQQVEVTGARSEVDQIDQIVAKVVLPNGIDHTYERQVNLIAEDHKGRQLNVVIDPATAKVSIPVTTAKKAVKIKLEPEHEKMNKIYSLTAKTKYVTLYGSEDDLAKVKHLKVPVDLGTITASTTKTITFNLPDGVVRSNPRQITVDVKVENANDSKNKNN</sequence>
<dbReference type="PANTHER" id="PTHR37804">
    <property type="entry name" value="CDAA REGULATORY PROTEIN CDAR"/>
    <property type="match status" value="1"/>
</dbReference>
<dbReference type="OrthoDB" id="2139417at2"/>
<comment type="caution">
    <text evidence="1">The sequence shown here is derived from an EMBL/GenBank/DDBJ whole genome shotgun (WGS) entry which is preliminary data.</text>
</comment>
<proteinExistence type="predicted"/>
<dbReference type="RefSeq" id="WP_046331905.1">
    <property type="nucleotide sequence ID" value="NZ_JBHTBO010000011.1"/>
</dbReference>
<dbReference type="Gene3D" id="2.170.120.40">
    <property type="entry name" value="YbbR-like domain"/>
    <property type="match status" value="2"/>
</dbReference>
<evidence type="ECO:0000313" key="1">
    <source>
        <dbReference type="EMBL" id="KJY58877.1"/>
    </source>
</evidence>
<dbReference type="Gene3D" id="2.170.120.30">
    <property type="match status" value="1"/>
</dbReference>
<protein>
    <recommendedName>
        <fullName evidence="3">YbbR</fullName>
    </recommendedName>
</protein>
<gene>
    <name evidence="1" type="ORF">JF75_07280</name>
</gene>
<dbReference type="InterPro" id="IPR012505">
    <property type="entry name" value="YbbR"/>
</dbReference>
<organism evidence="1 2">
    <name type="scientific">Lactobacillus kimbladii</name>
    <dbReference type="NCBI Taxonomy" id="1218506"/>
    <lineage>
        <taxon>Bacteria</taxon>
        <taxon>Bacillati</taxon>
        <taxon>Bacillota</taxon>
        <taxon>Bacilli</taxon>
        <taxon>Lactobacillales</taxon>
        <taxon>Lactobacillaceae</taxon>
        <taxon>Lactobacillus</taxon>
    </lineage>
</organism>